<dbReference type="PANTHER" id="PTHR11070">
    <property type="entry name" value="UVRD / RECB / PCRA DNA HELICASE FAMILY MEMBER"/>
    <property type="match status" value="1"/>
</dbReference>
<protein>
    <recommendedName>
        <fullName evidence="1">NERD domain-containing protein</fullName>
    </recommendedName>
</protein>
<comment type="caution">
    <text evidence="2">The sequence shown here is derived from an EMBL/GenBank/DDBJ whole genome shotgun (WGS) entry which is preliminary data.</text>
</comment>
<dbReference type="Proteomes" id="UP000235739">
    <property type="component" value="Unassembled WGS sequence"/>
</dbReference>
<dbReference type="Gene3D" id="3.40.50.300">
    <property type="entry name" value="P-loop containing nucleotide triphosphate hydrolases"/>
    <property type="match status" value="2"/>
</dbReference>
<evidence type="ECO:0000313" key="3">
    <source>
        <dbReference type="Proteomes" id="UP000235739"/>
    </source>
</evidence>
<dbReference type="InterPro" id="IPR027417">
    <property type="entry name" value="P-loop_NTPase"/>
</dbReference>
<sequence length="584" mass="65314">MLSGSLDRLRLRDQEAKMVRCYPQEPEFTDKTAAEKKVWEILRRSLPEDALLFHSVQLRHQRAEHEIDLLVLMPGVGVAVIEVKGGLISVENGTWYQSGSKDKHALKQSPMAQVQSASHALRELLSTHMGTRFTSRIADVVCFPYTDWPDDYSSVGLPRDLVIDRDQVEHLVAHLHTAIEERGAGSSTLAAEFAERMVRHLSGDTGPFGASAAEVDYAQAMSNEDVQEMLTSGQSTLLSCTRSLNRVQYLGGAGSGKTWMAMKKAKDLAKDGKRVGIFCYNKGLGLYLQSEVENWRQNKPVHVGEFHEYARKLGVPDGSGPEYFEVELPQHLLALASKLPEAQKLDAVIVDEAQDFASSWWEALLACTKEPANGEVYAFMDDRQDVYRRWDGQFSSEGTPLVPIHVDDNLRNTRRIADTFKEIMGHHSKLRGGEGCAVRYVNCATEDAVDVASDCIDALLDEGWANNQIALLTTNRRHPIHQDHFDNSTIDSEYWPAFHRDEEEFYGHVLGFKGLERSVVVLCVNGFKDMERATEQLYVGFSRARSLLVVVGDRELIDEASGANRQISLNAALEWWPYGETASG</sequence>
<name>A0A2N7RYM1_9MICC</name>
<gene>
    <name evidence="2" type="ORF">CIK84_16570</name>
</gene>
<dbReference type="EMBL" id="PNQX01000003">
    <property type="protein sequence ID" value="PMQ18968.1"/>
    <property type="molecule type" value="Genomic_DNA"/>
</dbReference>
<dbReference type="AlphaFoldDB" id="A0A2N7RYM1"/>
<dbReference type="PROSITE" id="PS50965">
    <property type="entry name" value="NERD"/>
    <property type="match status" value="1"/>
</dbReference>
<dbReference type="SUPFAM" id="SSF52540">
    <property type="entry name" value="P-loop containing nucleoside triphosphate hydrolases"/>
    <property type="match status" value="1"/>
</dbReference>
<feature type="domain" description="NERD" evidence="1">
    <location>
        <begin position="30"/>
        <end position="144"/>
    </location>
</feature>
<accession>A0A2N7RYM1</accession>
<dbReference type="GO" id="GO:0003677">
    <property type="term" value="F:DNA binding"/>
    <property type="evidence" value="ECO:0007669"/>
    <property type="project" value="InterPro"/>
</dbReference>
<reference evidence="2 3" key="1">
    <citation type="journal article" date="2017" name="Elife">
        <title>Extensive horizontal gene transfer in cheese-associated bacteria.</title>
        <authorList>
            <person name="Bonham K.S."/>
            <person name="Wolfe B.E."/>
            <person name="Dutton R.J."/>
        </authorList>
    </citation>
    <scope>NUCLEOTIDE SEQUENCE [LARGE SCALE GENOMIC DNA]</scope>
    <source>
        <strain evidence="2 3">JB182</strain>
    </source>
</reference>
<evidence type="ECO:0000313" key="2">
    <source>
        <dbReference type="EMBL" id="PMQ18968.1"/>
    </source>
</evidence>
<dbReference type="Pfam" id="PF08378">
    <property type="entry name" value="NERD"/>
    <property type="match status" value="1"/>
</dbReference>
<proteinExistence type="predicted"/>
<dbReference type="GO" id="GO:0005524">
    <property type="term" value="F:ATP binding"/>
    <property type="evidence" value="ECO:0007669"/>
    <property type="project" value="InterPro"/>
</dbReference>
<dbReference type="InterPro" id="IPR000212">
    <property type="entry name" value="DNA_helicase_UvrD/REP"/>
</dbReference>
<evidence type="ECO:0000259" key="1">
    <source>
        <dbReference type="PROSITE" id="PS50965"/>
    </source>
</evidence>
<dbReference type="InterPro" id="IPR011528">
    <property type="entry name" value="NERD"/>
</dbReference>
<organism evidence="2 3">
    <name type="scientific">Glutamicibacter arilaitensis</name>
    <dbReference type="NCBI Taxonomy" id="256701"/>
    <lineage>
        <taxon>Bacteria</taxon>
        <taxon>Bacillati</taxon>
        <taxon>Actinomycetota</taxon>
        <taxon>Actinomycetes</taxon>
        <taxon>Micrococcales</taxon>
        <taxon>Micrococcaceae</taxon>
        <taxon>Glutamicibacter</taxon>
    </lineage>
</organism>
<dbReference type="GO" id="GO:0003678">
    <property type="term" value="F:DNA helicase activity"/>
    <property type="evidence" value="ECO:0007669"/>
    <property type="project" value="InterPro"/>
</dbReference>